<protein>
    <submittedName>
        <fullName evidence="2">Uncharacterized protein</fullName>
    </submittedName>
</protein>
<accession>A0A6S6TUU6</accession>
<evidence type="ECO:0000313" key="2">
    <source>
        <dbReference type="EMBL" id="CAA6819983.1"/>
    </source>
</evidence>
<dbReference type="AlphaFoldDB" id="A0A6S6TUU6"/>
<sequence length="279" mass="32015">MLKKIMTLSAAMLVFIMSGAFAEFYVPSMDEIENRQENESRCKGYVGSVLELQKKNQQYQCGLTGALWNIDKQQQFEWCMGELEESVSAANAKRSEEIDACISRKTATTNPQNIPEIPAVCFHPDSRYKAVKSLHRAYRYQKSLEQPVENGLIRYDYNKDKKEDFVFLELHDHLAKVVVCFSAENTYRRQLTDIEFSARGDSVEGEQYRISQDQEILQVEISSLIHNTGSSFRQIEYRYHVAKQAFEIVKNHAESTPVYYDGVPSPMGTPRTPSLNVPQ</sequence>
<reference evidence="2" key="1">
    <citation type="submission" date="2020-01" db="EMBL/GenBank/DDBJ databases">
        <authorList>
            <person name="Meier V. D."/>
            <person name="Meier V D."/>
        </authorList>
    </citation>
    <scope>NUCLEOTIDE SEQUENCE</scope>
    <source>
        <strain evidence="2">HLG_WM_MAG_07</strain>
    </source>
</reference>
<feature type="chain" id="PRO_5027820178" evidence="1">
    <location>
        <begin position="23"/>
        <end position="279"/>
    </location>
</feature>
<dbReference type="EMBL" id="CACVAY010000096">
    <property type="protein sequence ID" value="CAA6819983.1"/>
    <property type="molecule type" value="Genomic_DNA"/>
</dbReference>
<organism evidence="2">
    <name type="scientific">uncultured Thiotrichaceae bacterium</name>
    <dbReference type="NCBI Taxonomy" id="298394"/>
    <lineage>
        <taxon>Bacteria</taxon>
        <taxon>Pseudomonadati</taxon>
        <taxon>Pseudomonadota</taxon>
        <taxon>Gammaproteobacteria</taxon>
        <taxon>Thiotrichales</taxon>
        <taxon>Thiotrichaceae</taxon>
        <taxon>environmental samples</taxon>
    </lineage>
</organism>
<gene>
    <name evidence="2" type="ORF">HELGO_WM18980</name>
</gene>
<evidence type="ECO:0000256" key="1">
    <source>
        <dbReference type="SAM" id="SignalP"/>
    </source>
</evidence>
<keyword evidence="1" id="KW-0732">Signal</keyword>
<feature type="signal peptide" evidence="1">
    <location>
        <begin position="1"/>
        <end position="22"/>
    </location>
</feature>
<proteinExistence type="predicted"/>
<name>A0A6S6TUU6_9GAMM</name>